<gene>
    <name evidence="2" type="ORF">PGLA1383_LOCUS34967</name>
</gene>
<reference evidence="2" key="1">
    <citation type="submission" date="2021-02" db="EMBL/GenBank/DDBJ databases">
        <authorList>
            <person name="Dougan E. K."/>
            <person name="Rhodes N."/>
            <person name="Thang M."/>
            <person name="Chan C."/>
        </authorList>
    </citation>
    <scope>NUCLEOTIDE SEQUENCE</scope>
</reference>
<dbReference type="Proteomes" id="UP000654075">
    <property type="component" value="Unassembled WGS sequence"/>
</dbReference>
<organism evidence="2 3">
    <name type="scientific">Polarella glacialis</name>
    <name type="common">Dinoflagellate</name>
    <dbReference type="NCBI Taxonomy" id="89957"/>
    <lineage>
        <taxon>Eukaryota</taxon>
        <taxon>Sar</taxon>
        <taxon>Alveolata</taxon>
        <taxon>Dinophyceae</taxon>
        <taxon>Suessiales</taxon>
        <taxon>Suessiaceae</taxon>
        <taxon>Polarella</taxon>
    </lineage>
</organism>
<evidence type="ECO:0000313" key="3">
    <source>
        <dbReference type="Proteomes" id="UP000654075"/>
    </source>
</evidence>
<keyword evidence="3" id="KW-1185">Reference proteome</keyword>
<proteinExistence type="predicted"/>
<name>A0A813G377_POLGL</name>
<accession>A0A813G377</accession>
<sequence>CGRCGACCTRDPHSQVSPASSHHPALRDYRDPSAAVSHYGILSWGRALRSHRDERAGEGARGLPLLPSDPCRCGADP</sequence>
<feature type="region of interest" description="Disordered" evidence="1">
    <location>
        <begin position="52"/>
        <end position="77"/>
    </location>
</feature>
<evidence type="ECO:0000313" key="2">
    <source>
        <dbReference type="EMBL" id="CAE8617305.1"/>
    </source>
</evidence>
<protein>
    <submittedName>
        <fullName evidence="2">Uncharacterized protein</fullName>
    </submittedName>
</protein>
<comment type="caution">
    <text evidence="2">The sequence shown here is derived from an EMBL/GenBank/DDBJ whole genome shotgun (WGS) entry which is preliminary data.</text>
</comment>
<evidence type="ECO:0000256" key="1">
    <source>
        <dbReference type="SAM" id="MobiDB-lite"/>
    </source>
</evidence>
<feature type="non-terminal residue" evidence="2">
    <location>
        <position position="1"/>
    </location>
</feature>
<dbReference type="EMBL" id="CAJNNV010026121">
    <property type="protein sequence ID" value="CAE8617305.1"/>
    <property type="molecule type" value="Genomic_DNA"/>
</dbReference>
<dbReference type="AlphaFoldDB" id="A0A813G377"/>